<dbReference type="EMBL" id="LFLK01000005">
    <property type="protein sequence ID" value="OCR90540.1"/>
    <property type="molecule type" value="Genomic_DNA"/>
</dbReference>
<dbReference type="InterPro" id="IPR006145">
    <property type="entry name" value="PsdUridine_synth_RsuA/RluA"/>
</dbReference>
<keyword evidence="3" id="KW-0413">Isomerase</keyword>
<dbReference type="GO" id="GO:0000455">
    <property type="term" value="P:enzyme-directed rRNA pseudouridine synthesis"/>
    <property type="evidence" value="ECO:0007669"/>
    <property type="project" value="TreeGrafter"/>
</dbReference>
<evidence type="ECO:0000313" key="8">
    <source>
        <dbReference type="Proteomes" id="UP000093100"/>
    </source>
</evidence>
<dbReference type="PANTHER" id="PTHR21600:SF44">
    <property type="entry name" value="RIBOSOMAL LARGE SUBUNIT PSEUDOURIDINE SYNTHASE D"/>
    <property type="match status" value="1"/>
</dbReference>
<comment type="catalytic activity">
    <reaction evidence="1">
        <text>a uridine in RNA = a pseudouridine in RNA</text>
        <dbReference type="Rhea" id="RHEA:48348"/>
        <dbReference type="Rhea" id="RHEA-COMP:12068"/>
        <dbReference type="Rhea" id="RHEA-COMP:12069"/>
        <dbReference type="ChEBI" id="CHEBI:65314"/>
        <dbReference type="ChEBI" id="CHEBI:65315"/>
    </reaction>
</comment>
<evidence type="ECO:0000259" key="6">
    <source>
        <dbReference type="Pfam" id="PF00849"/>
    </source>
</evidence>
<dbReference type="GO" id="GO:0140098">
    <property type="term" value="F:catalytic activity, acting on RNA"/>
    <property type="evidence" value="ECO:0007669"/>
    <property type="project" value="UniProtKB-ARBA"/>
</dbReference>
<dbReference type="Gene3D" id="3.30.2350.10">
    <property type="entry name" value="Pseudouridine synthase"/>
    <property type="match status" value="1"/>
</dbReference>
<evidence type="ECO:0000256" key="1">
    <source>
        <dbReference type="ARBA" id="ARBA00000073"/>
    </source>
</evidence>
<evidence type="ECO:0000313" key="7">
    <source>
        <dbReference type="EMBL" id="OCR90540.1"/>
    </source>
</evidence>
<comment type="caution">
    <text evidence="7">The sequence shown here is derived from an EMBL/GenBank/DDBJ whole genome shotgun (WGS) entry which is preliminary data.</text>
</comment>
<accession>A0AAX0HAC8</accession>
<proteinExistence type="inferred from homology"/>
<comment type="similarity">
    <text evidence="2">Belongs to the pseudouridine synthase RluA family.</text>
</comment>
<dbReference type="CDD" id="cd02869">
    <property type="entry name" value="PseudoU_synth_RluA_like"/>
    <property type="match status" value="1"/>
</dbReference>
<sequence length="327" mass="37764">MAYKKFKVGSFCGEKAYTIFLNLGYSMKEAQKLCDKGRLLVNDTVCGKNDLVFGDAYFIDYECEPKGLQPIFECDEFGVFDKPSGVLSHPNGRNCEYSLCDEIWSLWGKKACVAHRLDRETSGVIVVAKNADSALNLKKSFENRAVAKTYLAFVNGKFDGSGLNEFCINDFKDFKDKLEFFDDIQGFVIDKNMDITKDYDDIKIRMEICPEGKRAVTVVKLVEYYPKFDISLVECYPLTGRQHQIRLHLFHMKHRILGDPIYGLEKSEIENILDNKLTKSERINLVRSSRLMLHSKRIKFAFLGQIYDIKSQIKFDINLKDEFFKKN</sequence>
<name>A0AAX0HAC8_CAMFE</name>
<dbReference type="GO" id="GO:0009982">
    <property type="term" value="F:pseudouridine synthase activity"/>
    <property type="evidence" value="ECO:0007669"/>
    <property type="project" value="InterPro"/>
</dbReference>
<reference evidence="7 8" key="1">
    <citation type="journal article" date="2016" name="Genome Biol. Evol.">
        <title>Comparative Genomics of Campylobacter fetus from Reptiles and Mammals Reveals Divergent Evolution in Host-Associated Lineages.</title>
        <authorList>
            <person name="Gilbert M.J."/>
            <person name="Miller W.G."/>
            <person name="Yee E."/>
            <person name="Zomer A.L."/>
            <person name="van der Graaf-van Bloois L."/>
            <person name="Fitzgerald C."/>
            <person name="Forbes K.J."/>
            <person name="Meric G."/>
            <person name="Sheppard S.K."/>
            <person name="Wagenaar J.A."/>
            <person name="Duim B."/>
        </authorList>
    </citation>
    <scope>NUCLEOTIDE SEQUENCE [LARGE SCALE GENOMIC DNA]</scope>
    <source>
        <strain evidence="7 8">12S02225-3</strain>
    </source>
</reference>
<dbReference type="AlphaFoldDB" id="A0AAX0HAC8"/>
<dbReference type="InterPro" id="IPR050188">
    <property type="entry name" value="RluA_PseudoU_synthase"/>
</dbReference>
<dbReference type="Pfam" id="PF00849">
    <property type="entry name" value="PseudoU_synth_2"/>
    <property type="match status" value="1"/>
</dbReference>
<dbReference type="PROSITE" id="PS01129">
    <property type="entry name" value="PSI_RLU"/>
    <property type="match status" value="1"/>
</dbReference>
<evidence type="ECO:0000256" key="4">
    <source>
        <dbReference type="ARBA" id="ARBA00031870"/>
    </source>
</evidence>
<evidence type="ECO:0000256" key="2">
    <source>
        <dbReference type="ARBA" id="ARBA00010876"/>
    </source>
</evidence>
<dbReference type="RefSeq" id="WP_065841043.1">
    <property type="nucleotide sequence ID" value="NZ_LFLK01000005.1"/>
</dbReference>
<dbReference type="InterPro" id="IPR020103">
    <property type="entry name" value="PsdUridine_synth_cat_dom_sf"/>
</dbReference>
<organism evidence="7 8">
    <name type="scientific">Campylobacter fetus subsp. testudinum</name>
    <dbReference type="NCBI Taxonomy" id="1507806"/>
    <lineage>
        <taxon>Bacteria</taxon>
        <taxon>Pseudomonadati</taxon>
        <taxon>Campylobacterota</taxon>
        <taxon>Epsilonproteobacteria</taxon>
        <taxon>Campylobacterales</taxon>
        <taxon>Campylobacteraceae</taxon>
        <taxon>Campylobacter</taxon>
    </lineage>
</organism>
<dbReference type="GO" id="GO:0003723">
    <property type="term" value="F:RNA binding"/>
    <property type="evidence" value="ECO:0007669"/>
    <property type="project" value="InterPro"/>
</dbReference>
<dbReference type="InterPro" id="IPR006224">
    <property type="entry name" value="PsdUridine_synth_RluA-like_CS"/>
</dbReference>
<dbReference type="Proteomes" id="UP000093100">
    <property type="component" value="Unassembled WGS sequence"/>
</dbReference>
<evidence type="ECO:0000256" key="5">
    <source>
        <dbReference type="ARBA" id="ARBA00033164"/>
    </source>
</evidence>
<feature type="domain" description="Pseudouridine synthase RsuA/RluA-like" evidence="6">
    <location>
        <begin position="79"/>
        <end position="249"/>
    </location>
</feature>
<gene>
    <name evidence="7" type="ORF">CFT12S02225_05730</name>
</gene>
<protein>
    <recommendedName>
        <fullName evidence="4">RNA pseudouridylate synthase</fullName>
    </recommendedName>
    <alternativeName>
        <fullName evidence="5">RNA-uridine isomerase</fullName>
    </alternativeName>
</protein>
<evidence type="ECO:0000256" key="3">
    <source>
        <dbReference type="ARBA" id="ARBA00023235"/>
    </source>
</evidence>
<dbReference type="SUPFAM" id="SSF55120">
    <property type="entry name" value="Pseudouridine synthase"/>
    <property type="match status" value="1"/>
</dbReference>
<dbReference type="PANTHER" id="PTHR21600">
    <property type="entry name" value="MITOCHONDRIAL RNA PSEUDOURIDINE SYNTHASE"/>
    <property type="match status" value="1"/>
</dbReference>